<reference evidence="4 5" key="1">
    <citation type="submission" date="2007-05" db="EMBL/GenBank/DDBJ databases">
        <title>Complete sequence of chromosome of Acidiphilium cryptum JF-5.</title>
        <authorList>
            <consortium name="US DOE Joint Genome Institute"/>
            <person name="Copeland A."/>
            <person name="Lucas S."/>
            <person name="Lapidus A."/>
            <person name="Barry K."/>
            <person name="Detter J.C."/>
            <person name="Glavina del Rio T."/>
            <person name="Hammon N."/>
            <person name="Israni S."/>
            <person name="Dalin E."/>
            <person name="Tice H."/>
            <person name="Pitluck S."/>
            <person name="Sims D."/>
            <person name="Brettin T."/>
            <person name="Bruce D."/>
            <person name="Han C."/>
            <person name="Schmutz J."/>
            <person name="Larimer F."/>
            <person name="Land M."/>
            <person name="Hauser L."/>
            <person name="Kyrpides N."/>
            <person name="Kim E."/>
            <person name="Magnuson T."/>
            <person name="Richardson P."/>
        </authorList>
    </citation>
    <scope>NUCLEOTIDE SEQUENCE [LARGE SCALE GENOMIC DNA]</scope>
    <source>
        <strain evidence="4 5">JF-5</strain>
    </source>
</reference>
<dbReference type="AlphaFoldDB" id="A5FYS7"/>
<dbReference type="EMBL" id="CP000697">
    <property type="protein sequence ID" value="ABQ30759.1"/>
    <property type="molecule type" value="Genomic_DNA"/>
</dbReference>
<dbReference type="Proteomes" id="UP000000245">
    <property type="component" value="Chromosome"/>
</dbReference>
<gene>
    <name evidence="4" type="ordered locus">Acry_1553</name>
</gene>
<dbReference type="InterPro" id="IPR035965">
    <property type="entry name" value="PAS-like_dom_sf"/>
</dbReference>
<dbReference type="NCBIfam" id="TIGR00229">
    <property type="entry name" value="sensory_box"/>
    <property type="match status" value="1"/>
</dbReference>
<dbReference type="KEGG" id="acr:Acry_1553"/>
<feature type="domain" description="PAS" evidence="2">
    <location>
        <begin position="10"/>
        <end position="56"/>
    </location>
</feature>
<evidence type="ECO:0000256" key="1">
    <source>
        <dbReference type="SAM" id="MobiDB-lite"/>
    </source>
</evidence>
<organism evidence="4 5">
    <name type="scientific">Acidiphilium cryptum (strain JF-5)</name>
    <dbReference type="NCBI Taxonomy" id="349163"/>
    <lineage>
        <taxon>Bacteria</taxon>
        <taxon>Pseudomonadati</taxon>
        <taxon>Pseudomonadota</taxon>
        <taxon>Alphaproteobacteria</taxon>
        <taxon>Acetobacterales</taxon>
        <taxon>Acidocellaceae</taxon>
        <taxon>Acidiphilium</taxon>
    </lineage>
</organism>
<evidence type="ECO:0000259" key="2">
    <source>
        <dbReference type="PROSITE" id="PS50112"/>
    </source>
</evidence>
<dbReference type="InterPro" id="IPR000014">
    <property type="entry name" value="PAS"/>
</dbReference>
<sequence length="328" mass="35083">MFAQSTIVPTVEVLQALLDSIPNPVIVIDREHRLVLVNQAMADFMGRPREALLGQTGAGLLPQAQLEVFWRIDDQVFATGLPNENEEIVTGAGGRQRIVITRKRLIHLDTAEGRAPFIVAVISDVTRFREAEARAHHLAAHDLLTGLPNRGQLTLRLAQALAAARGSGEVVGLLLVDLDGFKPINDQFGHLVGDNVLRIVARRLSGVIRAGDTVARLGGDEFCVIQLGIRDAAQALHLADRIVAAIGHPFATDPEPIVVSASVGVALCPFDGDDPETLLDRADRALYAVKHAGRGSYRRYEASMQRLSASPVMRPAGPDGAAAAGGEP</sequence>
<feature type="compositionally biased region" description="Low complexity" evidence="1">
    <location>
        <begin position="315"/>
        <end position="328"/>
    </location>
</feature>
<feature type="region of interest" description="Disordered" evidence="1">
    <location>
        <begin position="309"/>
        <end position="328"/>
    </location>
</feature>
<dbReference type="Pfam" id="PF00990">
    <property type="entry name" value="GGDEF"/>
    <property type="match status" value="1"/>
</dbReference>
<dbReference type="CDD" id="cd00130">
    <property type="entry name" value="PAS"/>
    <property type="match status" value="1"/>
</dbReference>
<dbReference type="CDD" id="cd01949">
    <property type="entry name" value="GGDEF"/>
    <property type="match status" value="1"/>
</dbReference>
<dbReference type="PANTHER" id="PTHR44757">
    <property type="entry name" value="DIGUANYLATE CYCLASE DGCP"/>
    <property type="match status" value="1"/>
</dbReference>
<dbReference type="InterPro" id="IPR052155">
    <property type="entry name" value="Biofilm_reg_signaling"/>
</dbReference>
<feature type="domain" description="GGDEF" evidence="3">
    <location>
        <begin position="169"/>
        <end position="302"/>
    </location>
</feature>
<protein>
    <submittedName>
        <fullName evidence="4">Diguanylate cyclase with PAS/PAC sensor</fullName>
    </submittedName>
</protein>
<dbReference type="eggNOG" id="COG3852">
    <property type="taxonomic scope" value="Bacteria"/>
</dbReference>
<dbReference type="PANTHER" id="PTHR44757:SF2">
    <property type="entry name" value="BIOFILM ARCHITECTURE MAINTENANCE PROTEIN MBAA"/>
    <property type="match status" value="1"/>
</dbReference>
<dbReference type="STRING" id="349163.Acry_1553"/>
<dbReference type="InterPro" id="IPR043128">
    <property type="entry name" value="Rev_trsase/Diguanyl_cyclase"/>
</dbReference>
<evidence type="ECO:0000313" key="5">
    <source>
        <dbReference type="Proteomes" id="UP000000245"/>
    </source>
</evidence>
<dbReference type="NCBIfam" id="TIGR00254">
    <property type="entry name" value="GGDEF"/>
    <property type="match status" value="1"/>
</dbReference>
<name>A5FYS7_ACICJ</name>
<dbReference type="HOGENOM" id="CLU_000445_11_4_5"/>
<dbReference type="InterPro" id="IPR000160">
    <property type="entry name" value="GGDEF_dom"/>
</dbReference>
<dbReference type="Gene3D" id="3.30.70.270">
    <property type="match status" value="1"/>
</dbReference>
<evidence type="ECO:0000259" key="3">
    <source>
        <dbReference type="PROSITE" id="PS50887"/>
    </source>
</evidence>
<dbReference type="RefSeq" id="WP_011942329.1">
    <property type="nucleotide sequence ID" value="NC_009484.1"/>
</dbReference>
<accession>A5FYS7</accession>
<dbReference type="eggNOG" id="COG2199">
    <property type="taxonomic scope" value="Bacteria"/>
</dbReference>
<dbReference type="PROSITE" id="PS50112">
    <property type="entry name" value="PAS"/>
    <property type="match status" value="1"/>
</dbReference>
<dbReference type="SUPFAM" id="SSF55073">
    <property type="entry name" value="Nucleotide cyclase"/>
    <property type="match status" value="1"/>
</dbReference>
<proteinExistence type="predicted"/>
<dbReference type="Gene3D" id="3.30.450.20">
    <property type="entry name" value="PAS domain"/>
    <property type="match status" value="1"/>
</dbReference>
<dbReference type="PROSITE" id="PS50887">
    <property type="entry name" value="GGDEF"/>
    <property type="match status" value="1"/>
</dbReference>
<dbReference type="SMART" id="SM00267">
    <property type="entry name" value="GGDEF"/>
    <property type="match status" value="1"/>
</dbReference>
<dbReference type="InterPro" id="IPR013656">
    <property type="entry name" value="PAS_4"/>
</dbReference>
<evidence type="ECO:0000313" key="4">
    <source>
        <dbReference type="EMBL" id="ABQ30759.1"/>
    </source>
</evidence>
<keyword evidence="5" id="KW-1185">Reference proteome</keyword>
<dbReference type="SMART" id="SM00091">
    <property type="entry name" value="PAS"/>
    <property type="match status" value="1"/>
</dbReference>
<dbReference type="SUPFAM" id="SSF55785">
    <property type="entry name" value="PYP-like sensor domain (PAS domain)"/>
    <property type="match status" value="1"/>
</dbReference>
<dbReference type="Pfam" id="PF08448">
    <property type="entry name" value="PAS_4"/>
    <property type="match status" value="1"/>
</dbReference>
<dbReference type="InterPro" id="IPR029787">
    <property type="entry name" value="Nucleotide_cyclase"/>
</dbReference>